<dbReference type="EC" id="1.6.5.9" evidence="2"/>
<dbReference type="Gene3D" id="3.50.50.100">
    <property type="match status" value="1"/>
</dbReference>
<dbReference type="SUPFAM" id="SSF51905">
    <property type="entry name" value="FAD/NAD(P)-binding domain"/>
    <property type="match status" value="2"/>
</dbReference>
<dbReference type="InterPro" id="IPR023753">
    <property type="entry name" value="FAD/NAD-binding_dom"/>
</dbReference>
<evidence type="ECO:0000256" key="6">
    <source>
        <dbReference type="ARBA" id="ARBA00023002"/>
    </source>
</evidence>
<keyword evidence="13" id="KW-1185">Reference proteome</keyword>
<evidence type="ECO:0000256" key="8">
    <source>
        <dbReference type="ARBA" id="ARBA00047599"/>
    </source>
</evidence>
<comment type="catalytic activity">
    <reaction evidence="8">
        <text>a quinone + NADH + H(+) = a quinol + NAD(+)</text>
        <dbReference type="Rhea" id="RHEA:46160"/>
        <dbReference type="ChEBI" id="CHEBI:15378"/>
        <dbReference type="ChEBI" id="CHEBI:24646"/>
        <dbReference type="ChEBI" id="CHEBI:57540"/>
        <dbReference type="ChEBI" id="CHEBI:57945"/>
        <dbReference type="ChEBI" id="CHEBI:132124"/>
        <dbReference type="EC" id="1.6.5.9"/>
    </reaction>
</comment>
<gene>
    <name evidence="12" type="ORF">NADFUDRAFT_81254</name>
</gene>
<feature type="domain" description="FAD/NAD(P)-binding" evidence="10">
    <location>
        <begin position="95"/>
        <end position="425"/>
    </location>
</feature>
<keyword evidence="3" id="KW-0285">Flavoprotein</keyword>
<organism evidence="12 13">
    <name type="scientific">Nadsonia fulvescens var. elongata DSM 6958</name>
    <dbReference type="NCBI Taxonomy" id="857566"/>
    <lineage>
        <taxon>Eukaryota</taxon>
        <taxon>Fungi</taxon>
        <taxon>Dikarya</taxon>
        <taxon>Ascomycota</taxon>
        <taxon>Saccharomycotina</taxon>
        <taxon>Dipodascomycetes</taxon>
        <taxon>Dipodascales</taxon>
        <taxon>Dipodascales incertae sedis</taxon>
        <taxon>Nadsonia</taxon>
    </lineage>
</organism>
<dbReference type="PANTHER" id="PTHR43706">
    <property type="entry name" value="NADH DEHYDROGENASE"/>
    <property type="match status" value="1"/>
</dbReference>
<evidence type="ECO:0000256" key="5">
    <source>
        <dbReference type="ARBA" id="ARBA00022946"/>
    </source>
</evidence>
<feature type="domain" description="External alternative NADH-ubiquinone oxidoreductase-like C-terminal" evidence="11">
    <location>
        <begin position="488"/>
        <end position="552"/>
    </location>
</feature>
<evidence type="ECO:0000256" key="9">
    <source>
        <dbReference type="ARBA" id="ARBA00049010"/>
    </source>
</evidence>
<dbReference type="InterPro" id="IPR054585">
    <property type="entry name" value="NDH2-like_C"/>
</dbReference>
<dbReference type="PANTHER" id="PTHR43706:SF47">
    <property type="entry name" value="EXTERNAL NADH-UBIQUINONE OXIDOREDUCTASE 1, MITOCHONDRIAL-RELATED"/>
    <property type="match status" value="1"/>
</dbReference>
<protein>
    <recommendedName>
        <fullName evidence="2">NADH:ubiquinone reductase (non-electrogenic)</fullName>
        <ecNumber evidence="2">1.6.5.9</ecNumber>
    </recommendedName>
</protein>
<dbReference type="STRING" id="857566.A0A1E3PS28"/>
<evidence type="ECO:0000259" key="11">
    <source>
        <dbReference type="Pfam" id="PF22366"/>
    </source>
</evidence>
<evidence type="ECO:0000256" key="2">
    <source>
        <dbReference type="ARBA" id="ARBA00012637"/>
    </source>
</evidence>
<sequence>MYSVIRATRISTRASLPFATRSGARSLTSSAIRFNQGKPLSADPVERAKTKSNIWKNIKRTIFASSLLGLGYLGYGIYDERHPTTQIVPDAKKKTLVILGSGWGSISLLKKLDTTQYNVVLISPRNYFLFTPLLPSAPTGTVEHRSIIEPVHGIIRQKKGVVKYYEAEATAVDNVNKKVTLKSVNTPEEVEMTLDYDYIVMGVGAQTSTFGIPGVAENACFLKEIDDSKKLRQQLMDRIETAAFVSAEERKNLLHMVVVGGGPTGVEFAAELQDFVDDDLKRSCPEIAKDIRVTLVEALPNVLSSFSKQLVDYTQNSFATANIQLLTKTMVKNVTKDTIKAERSLEDGSKETFEIPYGLLVWATGNAVRPVTRSLMTNIEAQKQSRRGLIVNDFLVVEGAEGIWALGDCSATKFAPTAQVAAQEGAYLANLFNQMGRAHEIEDDITALQLKSESAQDSNTRKTIASEIESKTRKLRRAQTILPFEYTHQGSLAYIGSERAVADLSLWGNATPWAGSMTYWFWMSAYVSMCFNTRNRILVCFDWVKTKVFGRDISRE</sequence>
<comment type="catalytic activity">
    <reaction evidence="9">
        <text>a ubiquinone + NADH + H(+) = a ubiquinol + NAD(+)</text>
        <dbReference type="Rhea" id="RHEA:23152"/>
        <dbReference type="Rhea" id="RHEA-COMP:9565"/>
        <dbReference type="Rhea" id="RHEA-COMP:9566"/>
        <dbReference type="ChEBI" id="CHEBI:15378"/>
        <dbReference type="ChEBI" id="CHEBI:16389"/>
        <dbReference type="ChEBI" id="CHEBI:17976"/>
        <dbReference type="ChEBI" id="CHEBI:57540"/>
        <dbReference type="ChEBI" id="CHEBI:57945"/>
    </reaction>
</comment>
<evidence type="ECO:0000259" key="10">
    <source>
        <dbReference type="Pfam" id="PF07992"/>
    </source>
</evidence>
<evidence type="ECO:0000256" key="1">
    <source>
        <dbReference type="ARBA" id="ARBA00005272"/>
    </source>
</evidence>
<dbReference type="AlphaFoldDB" id="A0A1E3PS28"/>
<dbReference type="InterPro" id="IPR045024">
    <property type="entry name" value="NDH-2"/>
</dbReference>
<dbReference type="Pfam" id="PF22366">
    <property type="entry name" value="NDH2_C"/>
    <property type="match status" value="1"/>
</dbReference>
<evidence type="ECO:0000256" key="4">
    <source>
        <dbReference type="ARBA" id="ARBA00022827"/>
    </source>
</evidence>
<comment type="similarity">
    <text evidence="1">Belongs to the NADH dehydrogenase family.</text>
</comment>
<dbReference type="EMBL" id="KV454406">
    <property type="protein sequence ID" value="ODQ68231.1"/>
    <property type="molecule type" value="Genomic_DNA"/>
</dbReference>
<dbReference type="PRINTS" id="PR00368">
    <property type="entry name" value="FADPNR"/>
</dbReference>
<dbReference type="GO" id="GO:0050136">
    <property type="term" value="F:NADH dehydrogenase (quinone) (non-electrogenic) activity"/>
    <property type="evidence" value="ECO:0007669"/>
    <property type="project" value="UniProtKB-EC"/>
</dbReference>
<name>A0A1E3PS28_9ASCO</name>
<evidence type="ECO:0000256" key="3">
    <source>
        <dbReference type="ARBA" id="ARBA00022630"/>
    </source>
</evidence>
<evidence type="ECO:0000313" key="13">
    <source>
        <dbReference type="Proteomes" id="UP000095009"/>
    </source>
</evidence>
<keyword evidence="5" id="KW-0809">Transit peptide</keyword>
<reference evidence="12 13" key="1">
    <citation type="journal article" date="2016" name="Proc. Natl. Acad. Sci. U.S.A.">
        <title>Comparative genomics of biotechnologically important yeasts.</title>
        <authorList>
            <person name="Riley R."/>
            <person name="Haridas S."/>
            <person name="Wolfe K.H."/>
            <person name="Lopes M.R."/>
            <person name="Hittinger C.T."/>
            <person name="Goeker M."/>
            <person name="Salamov A.A."/>
            <person name="Wisecaver J.H."/>
            <person name="Long T.M."/>
            <person name="Calvey C.H."/>
            <person name="Aerts A.L."/>
            <person name="Barry K.W."/>
            <person name="Choi C."/>
            <person name="Clum A."/>
            <person name="Coughlan A.Y."/>
            <person name="Deshpande S."/>
            <person name="Douglass A.P."/>
            <person name="Hanson S.J."/>
            <person name="Klenk H.-P."/>
            <person name="LaButti K.M."/>
            <person name="Lapidus A."/>
            <person name="Lindquist E.A."/>
            <person name="Lipzen A.M."/>
            <person name="Meier-Kolthoff J.P."/>
            <person name="Ohm R.A."/>
            <person name="Otillar R.P."/>
            <person name="Pangilinan J.L."/>
            <person name="Peng Y."/>
            <person name="Rokas A."/>
            <person name="Rosa C.A."/>
            <person name="Scheuner C."/>
            <person name="Sibirny A.A."/>
            <person name="Slot J.C."/>
            <person name="Stielow J.B."/>
            <person name="Sun H."/>
            <person name="Kurtzman C.P."/>
            <person name="Blackwell M."/>
            <person name="Grigoriev I.V."/>
            <person name="Jeffries T.W."/>
        </authorList>
    </citation>
    <scope>NUCLEOTIDE SEQUENCE [LARGE SCALE GENOMIC DNA]</scope>
    <source>
        <strain evidence="12 13">DSM 6958</strain>
    </source>
</reference>
<dbReference type="InterPro" id="IPR036188">
    <property type="entry name" value="FAD/NAD-bd_sf"/>
</dbReference>
<dbReference type="Pfam" id="PF07992">
    <property type="entry name" value="Pyr_redox_2"/>
    <property type="match status" value="1"/>
</dbReference>
<dbReference type="OrthoDB" id="3244603at2759"/>
<keyword evidence="7" id="KW-0520">NAD</keyword>
<keyword evidence="6" id="KW-0560">Oxidoreductase</keyword>
<dbReference type="Proteomes" id="UP000095009">
    <property type="component" value="Unassembled WGS sequence"/>
</dbReference>
<proteinExistence type="inferred from homology"/>
<evidence type="ECO:0000256" key="7">
    <source>
        <dbReference type="ARBA" id="ARBA00023027"/>
    </source>
</evidence>
<keyword evidence="4" id="KW-0274">FAD</keyword>
<evidence type="ECO:0000313" key="12">
    <source>
        <dbReference type="EMBL" id="ODQ68231.1"/>
    </source>
</evidence>
<dbReference type="GO" id="GO:0005739">
    <property type="term" value="C:mitochondrion"/>
    <property type="evidence" value="ECO:0007669"/>
    <property type="project" value="TreeGrafter"/>
</dbReference>
<accession>A0A1E3PS28</accession>